<dbReference type="Proteomes" id="UP001431572">
    <property type="component" value="Chromosome 2"/>
</dbReference>
<dbReference type="InterPro" id="IPR016181">
    <property type="entry name" value="Acyl_CoA_acyltransferase"/>
</dbReference>
<name>A0A8T7MA71_9CHLR</name>
<sequence length="285" mass="32300">MNDLNLKTYSSAVEFLEMMQTILERREEENNLMLGVALRLQANHLAYKNPPYLATVADNEKVELAATMTPPFPLLLFSERENPDSALQMLALDLYQNGWQVPRVLSKPALSLEFARIWASVSGRKYRDGMRERIYTLKQVIPPPSVSGHFRPASLDDTELVSQWYHDFQREALPDNAASDARDIGKARLVNGDIFLWEDAGKVVSLAVKARTTRHGCCLAPVYTPPEYRGRGYASNCVAALSQYLLDTGYQFTCLFTDLSNPISNSIYMKVGYTPLIDFHEYIFE</sequence>
<proteinExistence type="predicted"/>
<dbReference type="PROSITE" id="PS51186">
    <property type="entry name" value="GNAT"/>
    <property type="match status" value="1"/>
</dbReference>
<dbReference type="EC" id="2.3.1.-" evidence="3"/>
<dbReference type="Proteomes" id="UP000521676">
    <property type="component" value="Unassembled WGS sequence"/>
</dbReference>
<evidence type="ECO:0000313" key="4">
    <source>
        <dbReference type="Proteomes" id="UP000521676"/>
    </source>
</evidence>
<reference evidence="2 4" key="1">
    <citation type="submission" date="2020-06" db="EMBL/GenBank/DDBJ databases">
        <title>Anoxygenic phototrophic Chloroflexota member uses a Type I reaction center.</title>
        <authorList>
            <person name="Tsuji J.M."/>
            <person name="Shaw N.A."/>
            <person name="Nagashima S."/>
            <person name="Venkiteswaran J."/>
            <person name="Schiff S.L."/>
            <person name="Hanada S."/>
            <person name="Tank M."/>
            <person name="Neufeld J.D."/>
        </authorList>
    </citation>
    <scope>NUCLEOTIDE SEQUENCE [LARGE SCALE GENOMIC DNA]</scope>
    <source>
        <strain evidence="2">L227-S17</strain>
    </source>
</reference>
<keyword evidence="3" id="KW-0808">Transferase</keyword>
<keyword evidence="5" id="KW-1185">Reference proteome</keyword>
<evidence type="ECO:0000313" key="3">
    <source>
        <dbReference type="EMBL" id="WJW68965.1"/>
    </source>
</evidence>
<evidence type="ECO:0000313" key="2">
    <source>
        <dbReference type="EMBL" id="NWJ49037.1"/>
    </source>
</evidence>
<dbReference type="AlphaFoldDB" id="A0A8T7MA71"/>
<evidence type="ECO:0000313" key="5">
    <source>
        <dbReference type="Proteomes" id="UP001431572"/>
    </source>
</evidence>
<accession>A0A8T7MA71</accession>
<dbReference type="CDD" id="cd04301">
    <property type="entry name" value="NAT_SF"/>
    <property type="match status" value="1"/>
</dbReference>
<evidence type="ECO:0000259" key="1">
    <source>
        <dbReference type="PROSITE" id="PS51186"/>
    </source>
</evidence>
<organism evidence="2 4">
    <name type="scientific">Candidatus Chlorohelix allophototropha</name>
    <dbReference type="NCBI Taxonomy" id="3003348"/>
    <lineage>
        <taxon>Bacteria</taxon>
        <taxon>Bacillati</taxon>
        <taxon>Chloroflexota</taxon>
        <taxon>Chloroflexia</taxon>
        <taxon>Candidatus Chloroheliales</taxon>
        <taxon>Candidatus Chloroheliaceae</taxon>
        <taxon>Candidatus Chlorohelix</taxon>
    </lineage>
</organism>
<dbReference type="GO" id="GO:0016747">
    <property type="term" value="F:acyltransferase activity, transferring groups other than amino-acyl groups"/>
    <property type="evidence" value="ECO:0007669"/>
    <property type="project" value="InterPro"/>
</dbReference>
<dbReference type="Pfam" id="PF00583">
    <property type="entry name" value="Acetyltransf_1"/>
    <property type="match status" value="1"/>
</dbReference>
<keyword evidence="3" id="KW-0012">Acyltransferase</keyword>
<dbReference type="RefSeq" id="WP_341470869.1">
    <property type="nucleotide sequence ID" value="NZ_CP128400.1"/>
</dbReference>
<gene>
    <name evidence="2" type="ORF">HXX08_24535</name>
    <name evidence="3" type="ORF">OZ401_004592</name>
</gene>
<dbReference type="Gene3D" id="3.40.630.30">
    <property type="match status" value="1"/>
</dbReference>
<dbReference type="EMBL" id="CP128400">
    <property type="protein sequence ID" value="WJW68965.1"/>
    <property type="molecule type" value="Genomic_DNA"/>
</dbReference>
<reference evidence="3" key="2">
    <citation type="journal article" date="2024" name="Nature">
        <title>Anoxygenic phototroph of the Chloroflexota uses a type I reaction centre.</title>
        <authorList>
            <person name="Tsuji J.M."/>
            <person name="Shaw N.A."/>
            <person name="Nagashima S."/>
            <person name="Venkiteswaran J.J."/>
            <person name="Schiff S.L."/>
            <person name="Watanabe T."/>
            <person name="Fukui M."/>
            <person name="Hanada S."/>
            <person name="Tank M."/>
            <person name="Neufeld J.D."/>
        </authorList>
    </citation>
    <scope>NUCLEOTIDE SEQUENCE</scope>
    <source>
        <strain evidence="3">L227-S17</strain>
    </source>
</reference>
<protein>
    <submittedName>
        <fullName evidence="2">GNAT family N-acetyltransferase</fullName>
        <ecNumber evidence="3">2.3.1.-</ecNumber>
    </submittedName>
</protein>
<feature type="domain" description="N-acetyltransferase" evidence="1">
    <location>
        <begin position="148"/>
        <end position="285"/>
    </location>
</feature>
<dbReference type="EMBL" id="JACATZ010000003">
    <property type="protein sequence ID" value="NWJ49037.1"/>
    <property type="molecule type" value="Genomic_DNA"/>
</dbReference>
<dbReference type="InterPro" id="IPR000182">
    <property type="entry name" value="GNAT_dom"/>
</dbReference>
<dbReference type="SUPFAM" id="SSF55729">
    <property type="entry name" value="Acyl-CoA N-acyltransferases (Nat)"/>
    <property type="match status" value="1"/>
</dbReference>